<evidence type="ECO:0000313" key="2">
    <source>
        <dbReference type="Proteomes" id="UP000035740"/>
    </source>
</evidence>
<proteinExistence type="predicted"/>
<dbReference type="Gramene" id="KMS93884">
    <property type="protein sequence ID" value="KMS93884"/>
    <property type="gene ID" value="BVRB_026950"/>
</dbReference>
<dbReference type="Proteomes" id="UP000035740">
    <property type="component" value="Unassembled WGS sequence"/>
</dbReference>
<feature type="non-terminal residue" evidence="1">
    <location>
        <position position="1"/>
    </location>
</feature>
<gene>
    <name evidence="1" type="ORF">BVRB_026950</name>
</gene>
<organism evidence="1 2">
    <name type="scientific">Beta vulgaris subsp. vulgaris</name>
    <name type="common">Beet</name>
    <dbReference type="NCBI Taxonomy" id="3555"/>
    <lineage>
        <taxon>Eukaryota</taxon>
        <taxon>Viridiplantae</taxon>
        <taxon>Streptophyta</taxon>
        <taxon>Embryophyta</taxon>
        <taxon>Tracheophyta</taxon>
        <taxon>Spermatophyta</taxon>
        <taxon>Magnoliopsida</taxon>
        <taxon>eudicotyledons</taxon>
        <taxon>Gunneridae</taxon>
        <taxon>Pentapetalae</taxon>
        <taxon>Caryophyllales</taxon>
        <taxon>Chenopodiaceae</taxon>
        <taxon>Betoideae</taxon>
        <taxon>Beta</taxon>
    </lineage>
</organism>
<dbReference type="AlphaFoldDB" id="A0A0J8AYJ7"/>
<protein>
    <submittedName>
        <fullName evidence="1">Uncharacterized protein</fullName>
    </submittedName>
</protein>
<dbReference type="EMBL" id="KQ098032">
    <property type="protein sequence ID" value="KMS93884.1"/>
    <property type="molecule type" value="Genomic_DNA"/>
</dbReference>
<name>A0A0J8AYJ7_BETVV</name>
<evidence type="ECO:0000313" key="1">
    <source>
        <dbReference type="EMBL" id="KMS93884.1"/>
    </source>
</evidence>
<sequence>NCLIAIIGYHPGVHVCRDSARPATSDVECLSSRGAIGWNVDRLQFVVDEPVGTNALMFEYYRPFAKEKKCLCCRAMPLFHLDSITTVLD</sequence>
<reference evidence="1 2" key="1">
    <citation type="journal article" date="2014" name="Nature">
        <title>The genome of the recently domesticated crop plant sugar beet (Beta vulgaris).</title>
        <authorList>
            <person name="Dohm J.C."/>
            <person name="Minoche A.E."/>
            <person name="Holtgrawe D."/>
            <person name="Capella-Gutierrez S."/>
            <person name="Zakrzewski F."/>
            <person name="Tafer H."/>
            <person name="Rupp O."/>
            <person name="Sorensen T.R."/>
            <person name="Stracke R."/>
            <person name="Reinhardt R."/>
            <person name="Goesmann A."/>
            <person name="Kraft T."/>
            <person name="Schulz B."/>
            <person name="Stadler P.F."/>
            <person name="Schmidt T."/>
            <person name="Gabaldon T."/>
            <person name="Lehrach H."/>
            <person name="Weisshaar B."/>
            <person name="Himmelbauer H."/>
        </authorList>
    </citation>
    <scope>NUCLEOTIDE SEQUENCE [LARGE SCALE GENOMIC DNA]</scope>
    <source>
        <tissue evidence="1">Taproot</tissue>
    </source>
</reference>
<keyword evidence="2" id="KW-1185">Reference proteome</keyword>
<accession>A0A0J8AYJ7</accession>